<keyword evidence="1" id="KW-0349">Heme</keyword>
<dbReference type="OrthoDB" id="2789670at2759"/>
<dbReference type="InterPro" id="IPR050121">
    <property type="entry name" value="Cytochrome_P450_monoxygenase"/>
</dbReference>
<evidence type="ECO:0000256" key="2">
    <source>
        <dbReference type="ARBA" id="ARBA00022723"/>
    </source>
</evidence>
<dbReference type="GO" id="GO:0016705">
    <property type="term" value="F:oxidoreductase activity, acting on paired donors, with incorporation or reduction of molecular oxygen"/>
    <property type="evidence" value="ECO:0007669"/>
    <property type="project" value="InterPro"/>
</dbReference>
<evidence type="ECO:0000313" key="4">
    <source>
        <dbReference type="EMBL" id="KAH7133923.1"/>
    </source>
</evidence>
<protein>
    <submittedName>
        <fullName evidence="4">Cytochrome P450</fullName>
    </submittedName>
</protein>
<dbReference type="SUPFAM" id="SSF48264">
    <property type="entry name" value="Cytochrome P450"/>
    <property type="match status" value="1"/>
</dbReference>
<gene>
    <name evidence="4" type="ORF">EDB81DRAFT_904377</name>
</gene>
<accession>A0A9P9ISR1</accession>
<dbReference type="EMBL" id="JAGMUV010000015">
    <property type="protein sequence ID" value="KAH7133923.1"/>
    <property type="molecule type" value="Genomic_DNA"/>
</dbReference>
<dbReference type="GO" id="GO:0004497">
    <property type="term" value="F:monooxygenase activity"/>
    <property type="evidence" value="ECO:0007669"/>
    <property type="project" value="InterPro"/>
</dbReference>
<keyword evidence="5" id="KW-1185">Reference proteome</keyword>
<keyword evidence="3" id="KW-0408">Iron</keyword>
<dbReference type="Pfam" id="PF00067">
    <property type="entry name" value="p450"/>
    <property type="match status" value="1"/>
</dbReference>
<name>A0A9P9ISR1_9HYPO</name>
<dbReference type="PANTHER" id="PTHR24305">
    <property type="entry name" value="CYTOCHROME P450"/>
    <property type="match status" value="1"/>
</dbReference>
<dbReference type="Gene3D" id="1.10.630.10">
    <property type="entry name" value="Cytochrome P450"/>
    <property type="match status" value="2"/>
</dbReference>
<dbReference type="Proteomes" id="UP000738349">
    <property type="component" value="Unassembled WGS sequence"/>
</dbReference>
<evidence type="ECO:0000256" key="3">
    <source>
        <dbReference type="ARBA" id="ARBA00023004"/>
    </source>
</evidence>
<dbReference type="InterPro" id="IPR001128">
    <property type="entry name" value="Cyt_P450"/>
</dbReference>
<dbReference type="PANTHER" id="PTHR24305:SF172">
    <property type="entry name" value="P450, PUTATIVE (EUROFUNG)-RELATED"/>
    <property type="match status" value="1"/>
</dbReference>
<dbReference type="GO" id="GO:0005506">
    <property type="term" value="F:iron ion binding"/>
    <property type="evidence" value="ECO:0007669"/>
    <property type="project" value="InterPro"/>
</dbReference>
<proteinExistence type="predicted"/>
<evidence type="ECO:0000313" key="5">
    <source>
        <dbReference type="Proteomes" id="UP000738349"/>
    </source>
</evidence>
<sequence>MYPALNPVCGVAHLGFVWDAFRGHRTPKIHWMHQQHPIIRIGPDFLSFGDITAVEDIYGHSTTCRKDEMYRVIQGDAPHILDIIEKNEHSERWRLVAFSYASRNVATWEYKVANKVRRLIAQFDDYCYSGEVADFRRRSNLFTVETIADIGSDTTAIQLTNVVYQLLKNPEKLVQPRRELKDVRIVENDVVVAYEDVKSLPYLRACLDEA</sequence>
<dbReference type="GO" id="GO:0020037">
    <property type="term" value="F:heme binding"/>
    <property type="evidence" value="ECO:0007669"/>
    <property type="project" value="InterPro"/>
</dbReference>
<dbReference type="AlphaFoldDB" id="A0A9P9ISR1"/>
<evidence type="ECO:0000256" key="1">
    <source>
        <dbReference type="ARBA" id="ARBA00022617"/>
    </source>
</evidence>
<dbReference type="InterPro" id="IPR036396">
    <property type="entry name" value="Cyt_P450_sf"/>
</dbReference>
<organism evidence="4 5">
    <name type="scientific">Dactylonectria macrodidyma</name>
    <dbReference type="NCBI Taxonomy" id="307937"/>
    <lineage>
        <taxon>Eukaryota</taxon>
        <taxon>Fungi</taxon>
        <taxon>Dikarya</taxon>
        <taxon>Ascomycota</taxon>
        <taxon>Pezizomycotina</taxon>
        <taxon>Sordariomycetes</taxon>
        <taxon>Hypocreomycetidae</taxon>
        <taxon>Hypocreales</taxon>
        <taxon>Nectriaceae</taxon>
        <taxon>Dactylonectria</taxon>
    </lineage>
</organism>
<comment type="caution">
    <text evidence="4">The sequence shown here is derived from an EMBL/GenBank/DDBJ whole genome shotgun (WGS) entry which is preliminary data.</text>
</comment>
<keyword evidence="2" id="KW-0479">Metal-binding</keyword>
<reference evidence="4" key="1">
    <citation type="journal article" date="2021" name="Nat. Commun.">
        <title>Genetic determinants of endophytism in the Arabidopsis root mycobiome.</title>
        <authorList>
            <person name="Mesny F."/>
            <person name="Miyauchi S."/>
            <person name="Thiergart T."/>
            <person name="Pickel B."/>
            <person name="Atanasova L."/>
            <person name="Karlsson M."/>
            <person name="Huettel B."/>
            <person name="Barry K.W."/>
            <person name="Haridas S."/>
            <person name="Chen C."/>
            <person name="Bauer D."/>
            <person name="Andreopoulos W."/>
            <person name="Pangilinan J."/>
            <person name="LaButti K."/>
            <person name="Riley R."/>
            <person name="Lipzen A."/>
            <person name="Clum A."/>
            <person name="Drula E."/>
            <person name="Henrissat B."/>
            <person name="Kohler A."/>
            <person name="Grigoriev I.V."/>
            <person name="Martin F.M."/>
            <person name="Hacquard S."/>
        </authorList>
    </citation>
    <scope>NUCLEOTIDE SEQUENCE</scope>
    <source>
        <strain evidence="4">MPI-CAGE-AT-0147</strain>
    </source>
</reference>